<gene>
    <name evidence="1" type="ORF">JTE90_027192</name>
</gene>
<keyword evidence="2" id="KW-1185">Reference proteome</keyword>
<sequence length="112" mass="12456">MSGILSCSRWSEAWTTSDPAQKGKMGQKPLLMGMREIDWVCLGNQSPALHQKRLFDPTCPFGSMVTRFSPRLLTIGNRKVFHDIFRTPLASQSGANNPSYVDIFLGVRAKVA</sequence>
<dbReference type="Proteomes" id="UP000827092">
    <property type="component" value="Unassembled WGS sequence"/>
</dbReference>
<dbReference type="AlphaFoldDB" id="A0AAV6TMI1"/>
<evidence type="ECO:0000313" key="2">
    <source>
        <dbReference type="Proteomes" id="UP000827092"/>
    </source>
</evidence>
<reference evidence="1 2" key="1">
    <citation type="journal article" date="2022" name="Nat. Ecol. Evol.">
        <title>A masculinizing supergene underlies an exaggerated male reproductive morph in a spider.</title>
        <authorList>
            <person name="Hendrickx F."/>
            <person name="De Corte Z."/>
            <person name="Sonet G."/>
            <person name="Van Belleghem S.M."/>
            <person name="Kostlbacher S."/>
            <person name="Vangestel C."/>
        </authorList>
    </citation>
    <scope>NUCLEOTIDE SEQUENCE [LARGE SCALE GENOMIC DNA]</scope>
    <source>
        <strain evidence="1">W744_W776</strain>
    </source>
</reference>
<name>A0AAV6TMI1_9ARAC</name>
<protein>
    <submittedName>
        <fullName evidence="1">Uncharacterized protein</fullName>
    </submittedName>
</protein>
<proteinExistence type="predicted"/>
<evidence type="ECO:0000313" key="1">
    <source>
        <dbReference type="EMBL" id="KAG8172681.1"/>
    </source>
</evidence>
<dbReference type="EMBL" id="JAFNEN010002467">
    <property type="protein sequence ID" value="KAG8172681.1"/>
    <property type="molecule type" value="Genomic_DNA"/>
</dbReference>
<accession>A0AAV6TMI1</accession>
<organism evidence="1 2">
    <name type="scientific">Oedothorax gibbosus</name>
    <dbReference type="NCBI Taxonomy" id="931172"/>
    <lineage>
        <taxon>Eukaryota</taxon>
        <taxon>Metazoa</taxon>
        <taxon>Ecdysozoa</taxon>
        <taxon>Arthropoda</taxon>
        <taxon>Chelicerata</taxon>
        <taxon>Arachnida</taxon>
        <taxon>Araneae</taxon>
        <taxon>Araneomorphae</taxon>
        <taxon>Entelegynae</taxon>
        <taxon>Araneoidea</taxon>
        <taxon>Linyphiidae</taxon>
        <taxon>Erigoninae</taxon>
        <taxon>Oedothorax</taxon>
    </lineage>
</organism>
<comment type="caution">
    <text evidence="1">The sequence shown here is derived from an EMBL/GenBank/DDBJ whole genome shotgun (WGS) entry which is preliminary data.</text>
</comment>